<dbReference type="eggNOG" id="KOG1075">
    <property type="taxonomic scope" value="Eukaryota"/>
</dbReference>
<gene>
    <name evidence="3" type="primary">LOC104221568</name>
</gene>
<dbReference type="Gene3D" id="3.30.420.10">
    <property type="entry name" value="Ribonuclease H-like superfamily/Ribonuclease H"/>
    <property type="match status" value="1"/>
</dbReference>
<feature type="domain" description="RNase H type-1" evidence="1">
    <location>
        <begin position="188"/>
        <end position="303"/>
    </location>
</feature>
<sequence>MVLIPTLHQTTQSVSLEQMTPLVTPMTPVSLEQINNPNSYMNFLVWNCRGSHNPEFRHHFRSLLDNHRPVLAILLETHMHNHTRLSDDYNFTNMSQVSANGLMGGLVVLWNEEGIKVIEMRISDQEIHCMVQIIVVNNNLYNIFLKHTTQQAVEYTYLAAFTHKTNHKRKITKKIKWNPPNTNFYKLNTDGAYSANTVGIGGLIRNSKAEWILGFSGSAPHDSSTTAELYALTQGLKLAYENNIRPLEMEVDVKEVTMLLHTNNIAFSCMIIDCRYYLGQLGNPVVQYAYKEQNMVADQLAKAGHNFGNDYTPSVFEDVPTFVAQIFEKDKECLAGPPSCQGTA</sequence>
<evidence type="ECO:0000313" key="2">
    <source>
        <dbReference type="Proteomes" id="UP000189701"/>
    </source>
</evidence>
<dbReference type="InterPro" id="IPR044730">
    <property type="entry name" value="RNase_H-like_dom_plant"/>
</dbReference>
<protein>
    <submittedName>
        <fullName evidence="3">Uncharacterized protein LOC104221568</fullName>
    </submittedName>
</protein>
<dbReference type="PANTHER" id="PTHR35218:SF8">
    <property type="entry name" value="ENDONUCLEASE_EXONUCLEASE_PHOSPHATASE"/>
    <property type="match status" value="1"/>
</dbReference>
<dbReference type="InterPro" id="IPR002156">
    <property type="entry name" value="RNaseH_domain"/>
</dbReference>
<dbReference type="OrthoDB" id="1306058at2759"/>
<keyword evidence="2" id="KW-1185">Reference proteome</keyword>
<dbReference type="AlphaFoldDB" id="A0A1U7W8E8"/>
<dbReference type="Proteomes" id="UP000189701">
    <property type="component" value="Unplaced"/>
</dbReference>
<proteinExistence type="predicted"/>
<accession>A0A1U7W8E8</accession>
<dbReference type="PANTHER" id="PTHR35218">
    <property type="entry name" value="RNASE H DOMAIN-CONTAINING PROTEIN"/>
    <property type="match status" value="1"/>
</dbReference>
<dbReference type="InterPro" id="IPR012337">
    <property type="entry name" value="RNaseH-like_sf"/>
</dbReference>
<dbReference type="CDD" id="cd06222">
    <property type="entry name" value="RNase_H_like"/>
    <property type="match status" value="1"/>
</dbReference>
<dbReference type="InterPro" id="IPR036691">
    <property type="entry name" value="Endo/exonu/phosph_ase_sf"/>
</dbReference>
<dbReference type="GO" id="GO:0003676">
    <property type="term" value="F:nucleic acid binding"/>
    <property type="evidence" value="ECO:0007669"/>
    <property type="project" value="InterPro"/>
</dbReference>
<dbReference type="Gene3D" id="3.60.10.10">
    <property type="entry name" value="Endonuclease/exonuclease/phosphatase"/>
    <property type="match status" value="1"/>
</dbReference>
<dbReference type="GO" id="GO:0004523">
    <property type="term" value="F:RNA-DNA hybrid ribonuclease activity"/>
    <property type="evidence" value="ECO:0007669"/>
    <property type="project" value="InterPro"/>
</dbReference>
<dbReference type="Pfam" id="PF13456">
    <property type="entry name" value="RVT_3"/>
    <property type="match status" value="1"/>
</dbReference>
<reference evidence="2" key="1">
    <citation type="journal article" date="2013" name="Genome Biol.">
        <title>Reference genomes and transcriptomes of Nicotiana sylvestris and Nicotiana tomentosiformis.</title>
        <authorList>
            <person name="Sierro N."/>
            <person name="Battey J.N."/>
            <person name="Ouadi S."/>
            <person name="Bovet L."/>
            <person name="Goepfert S."/>
            <person name="Bakaher N."/>
            <person name="Peitsch M.C."/>
            <person name="Ivanov N.V."/>
        </authorList>
    </citation>
    <scope>NUCLEOTIDE SEQUENCE [LARGE SCALE GENOMIC DNA]</scope>
</reference>
<dbReference type="InterPro" id="IPR036397">
    <property type="entry name" value="RNaseH_sf"/>
</dbReference>
<dbReference type="RefSeq" id="XP_009770934.1">
    <property type="nucleotide sequence ID" value="XM_009772632.1"/>
</dbReference>
<reference evidence="3" key="2">
    <citation type="submission" date="2025-08" db="UniProtKB">
        <authorList>
            <consortium name="RefSeq"/>
        </authorList>
    </citation>
    <scope>IDENTIFICATION</scope>
    <source>
        <tissue evidence="3">Leaf</tissue>
    </source>
</reference>
<name>A0A1U7W8E8_NICSY</name>
<dbReference type="GeneID" id="104221568"/>
<dbReference type="SUPFAM" id="SSF56219">
    <property type="entry name" value="DNase I-like"/>
    <property type="match status" value="1"/>
</dbReference>
<organism evidence="2 3">
    <name type="scientific">Nicotiana sylvestris</name>
    <name type="common">Wood tobacco</name>
    <name type="synonym">South American tobacco</name>
    <dbReference type="NCBI Taxonomy" id="4096"/>
    <lineage>
        <taxon>Eukaryota</taxon>
        <taxon>Viridiplantae</taxon>
        <taxon>Streptophyta</taxon>
        <taxon>Embryophyta</taxon>
        <taxon>Tracheophyta</taxon>
        <taxon>Spermatophyta</taxon>
        <taxon>Magnoliopsida</taxon>
        <taxon>eudicotyledons</taxon>
        <taxon>Gunneridae</taxon>
        <taxon>Pentapetalae</taxon>
        <taxon>asterids</taxon>
        <taxon>lamiids</taxon>
        <taxon>Solanales</taxon>
        <taxon>Solanaceae</taxon>
        <taxon>Nicotianoideae</taxon>
        <taxon>Nicotianeae</taxon>
        <taxon>Nicotiana</taxon>
    </lineage>
</organism>
<dbReference type="SUPFAM" id="SSF53098">
    <property type="entry name" value="Ribonuclease H-like"/>
    <property type="match status" value="1"/>
</dbReference>
<evidence type="ECO:0000259" key="1">
    <source>
        <dbReference type="Pfam" id="PF13456"/>
    </source>
</evidence>
<dbReference type="KEGG" id="nsy:104221568"/>
<evidence type="ECO:0000313" key="3">
    <source>
        <dbReference type="RefSeq" id="XP_009770934.1"/>
    </source>
</evidence>